<comment type="cofactor">
    <cofactor evidence="1">
        <name>Mg(2+)</name>
        <dbReference type="ChEBI" id="CHEBI:18420"/>
    </cofactor>
</comment>
<feature type="binding site" evidence="18">
    <location>
        <position position="184"/>
    </location>
    <ligand>
        <name>Mg(2+)</name>
        <dbReference type="ChEBI" id="CHEBI:18420"/>
    </ligand>
</feature>
<evidence type="ECO:0000256" key="11">
    <source>
        <dbReference type="ARBA" id="ARBA00022842"/>
    </source>
</evidence>
<evidence type="ECO:0000313" key="21">
    <source>
        <dbReference type="Proteomes" id="UP000004367"/>
    </source>
</evidence>
<comment type="caution">
    <text evidence="20">The sequence shown here is derived from an EMBL/GenBank/DDBJ whole genome shotgun (WGS) entry which is preliminary data.</text>
</comment>
<organism evidence="20 21">
    <name type="scientific">Mobilicoccus pelagius NBRC 104925</name>
    <dbReference type="NCBI Taxonomy" id="1089455"/>
    <lineage>
        <taxon>Bacteria</taxon>
        <taxon>Bacillati</taxon>
        <taxon>Actinomycetota</taxon>
        <taxon>Actinomycetes</taxon>
        <taxon>Micrococcales</taxon>
        <taxon>Dermatophilaceae</taxon>
        <taxon>Mobilicoccus</taxon>
    </lineage>
</organism>
<evidence type="ECO:0000256" key="18">
    <source>
        <dbReference type="PIRSR" id="PIRSR015582-2"/>
    </source>
</evidence>
<dbReference type="STRING" id="1089455.MOPEL_060_00120"/>
<feature type="binding site" evidence="18">
    <location>
        <position position="157"/>
    </location>
    <ligand>
        <name>Mg(2+)</name>
        <dbReference type="ChEBI" id="CHEBI:18420"/>
    </ligand>
</feature>
<dbReference type="EC" id="4.1.3.6" evidence="7"/>
<evidence type="ECO:0000256" key="8">
    <source>
        <dbReference type="ARBA" id="ARBA00015712"/>
    </source>
</evidence>
<keyword evidence="12 20" id="KW-0456">Lyase</keyword>
<comment type="subunit">
    <text evidence="5">Oligomer with a subunit composition of (alpha,beta,gamma)6.</text>
</comment>
<evidence type="ECO:0000256" key="7">
    <source>
        <dbReference type="ARBA" id="ARBA00012914"/>
    </source>
</evidence>
<name>H5UQT8_9MICO</name>
<evidence type="ECO:0000256" key="15">
    <source>
        <dbReference type="ARBA" id="ARBA00048308"/>
    </source>
</evidence>
<comment type="similarity">
    <text evidence="4">Belongs to the HpcH/HpaI aldolase family. Citrate lyase beta subunit subfamily.</text>
</comment>
<dbReference type="AlphaFoldDB" id="H5UQT8"/>
<keyword evidence="9" id="KW-0963">Cytoplasm</keyword>
<evidence type="ECO:0000256" key="10">
    <source>
        <dbReference type="ARBA" id="ARBA00022723"/>
    </source>
</evidence>
<evidence type="ECO:0000256" key="13">
    <source>
        <dbReference type="ARBA" id="ARBA00030255"/>
    </source>
</evidence>
<dbReference type="Pfam" id="PF03328">
    <property type="entry name" value="HpcH_HpaI"/>
    <property type="match status" value="1"/>
</dbReference>
<dbReference type="PANTHER" id="PTHR32308:SF10">
    <property type="entry name" value="CITRATE LYASE SUBUNIT BETA"/>
    <property type="match status" value="1"/>
</dbReference>
<keyword evidence="10 18" id="KW-0479">Metal-binding</keyword>
<evidence type="ECO:0000256" key="6">
    <source>
        <dbReference type="ARBA" id="ARBA00012258"/>
    </source>
</evidence>
<evidence type="ECO:0000256" key="9">
    <source>
        <dbReference type="ARBA" id="ARBA00022490"/>
    </source>
</evidence>
<dbReference type="PIRSF" id="PIRSF015582">
    <property type="entry name" value="Cit_lyase_B"/>
    <property type="match status" value="1"/>
</dbReference>
<dbReference type="Proteomes" id="UP000004367">
    <property type="component" value="Unassembled WGS sequence"/>
</dbReference>
<keyword evidence="11 18" id="KW-0460">Magnesium</keyword>
<dbReference type="GO" id="GO:0000287">
    <property type="term" value="F:magnesium ion binding"/>
    <property type="evidence" value="ECO:0007669"/>
    <property type="project" value="TreeGrafter"/>
</dbReference>
<comment type="catalytic activity">
    <reaction evidence="15">
        <text>citrate = oxaloacetate + acetate</text>
        <dbReference type="Rhea" id="RHEA:10760"/>
        <dbReference type="ChEBI" id="CHEBI:16452"/>
        <dbReference type="ChEBI" id="CHEBI:16947"/>
        <dbReference type="ChEBI" id="CHEBI:30089"/>
        <dbReference type="EC" id="4.1.3.6"/>
    </reaction>
</comment>
<dbReference type="GO" id="GO:0005737">
    <property type="term" value="C:cytoplasm"/>
    <property type="evidence" value="ECO:0007669"/>
    <property type="project" value="UniProtKB-SubCell"/>
</dbReference>
<dbReference type="EMBL" id="BAFE01000043">
    <property type="protein sequence ID" value="GAB48096.1"/>
    <property type="molecule type" value="Genomic_DNA"/>
</dbReference>
<dbReference type="FunFam" id="3.20.20.60:FF:000008">
    <property type="entry name" value="Citrate (Pro-3S)-lyase subunit beta"/>
    <property type="match status" value="1"/>
</dbReference>
<dbReference type="InterPro" id="IPR011206">
    <property type="entry name" value="Citrate_lyase_beta/mcl1/mcl2"/>
</dbReference>
<evidence type="ECO:0000313" key="20">
    <source>
        <dbReference type="EMBL" id="GAB48096.1"/>
    </source>
</evidence>
<dbReference type="GO" id="GO:0008815">
    <property type="term" value="F:citrate (pro-3S)-lyase activity"/>
    <property type="evidence" value="ECO:0007669"/>
    <property type="project" value="UniProtKB-EC"/>
</dbReference>
<evidence type="ECO:0000259" key="19">
    <source>
        <dbReference type="Pfam" id="PF03328"/>
    </source>
</evidence>
<accession>H5UQT8</accession>
<proteinExistence type="inferred from homology"/>
<evidence type="ECO:0000256" key="16">
    <source>
        <dbReference type="ARBA" id="ARBA00049110"/>
    </source>
</evidence>
<evidence type="ECO:0000256" key="4">
    <source>
        <dbReference type="ARBA" id="ARBA00005549"/>
    </source>
</evidence>
<evidence type="ECO:0000256" key="2">
    <source>
        <dbReference type="ARBA" id="ARBA00003671"/>
    </source>
</evidence>
<dbReference type="InterPro" id="IPR040442">
    <property type="entry name" value="Pyrv_kinase-like_dom_sf"/>
</dbReference>
<comment type="subcellular location">
    <subcellularLocation>
        <location evidence="3">Cytoplasm</location>
    </subcellularLocation>
</comment>
<dbReference type="InterPro" id="IPR005000">
    <property type="entry name" value="Aldolase/citrate-lyase_domain"/>
</dbReference>
<dbReference type="InterPro" id="IPR015813">
    <property type="entry name" value="Pyrv/PenolPyrv_kinase-like_dom"/>
</dbReference>
<comment type="function">
    <text evidence="2">Represents a citryl-ACP lyase.</text>
</comment>
<protein>
    <recommendedName>
        <fullName evidence="8">Citrate lyase subunit beta</fullName>
        <ecNumber evidence="6">4.1.3.34</ecNumber>
        <ecNumber evidence="7">4.1.3.6</ecNumber>
    </recommendedName>
    <alternativeName>
        <fullName evidence="13">Citrate (pro-3S)-lyase subunit beta</fullName>
    </alternativeName>
    <alternativeName>
        <fullName evidence="14">Citryl-CoA lyase subunit</fullName>
    </alternativeName>
</protein>
<sequence length="325" mass="34944">MSTPHLDAPRDDAHRPHLDALAEDRHPEQMPHRSMLFIPGSNAAMLSTAYIYGADAIMFDLEDGVALREKDTARLLVMQTLRSGLYAGVETVVRINPLDTPFGRLDLEAAVRAGADVIRLPKTETASDITELETAVEEIERACGREVGSTKLMAAIESAAGVVNAVAIATATPRLVSIALAGFDYVIDMRTTRGDGSELFYARCAVLHAARVAGIAAYDVVFSDVEDEAGFLAEVEVIRRLGFDGKSLVNPRQIDLLHNAYAPTQAELDHARLVVQAAERATEEGLGVVSLGGKMIDAPIIEAARRTLRYAAASGVRREPQGAQS</sequence>
<dbReference type="SUPFAM" id="SSF51621">
    <property type="entry name" value="Phosphoenolpyruvate/pyruvate domain"/>
    <property type="match status" value="1"/>
</dbReference>
<dbReference type="GO" id="GO:0006107">
    <property type="term" value="P:oxaloacetate metabolic process"/>
    <property type="evidence" value="ECO:0007669"/>
    <property type="project" value="TreeGrafter"/>
</dbReference>
<dbReference type="Gene3D" id="3.20.20.60">
    <property type="entry name" value="Phosphoenolpyruvate-binding domains"/>
    <property type="match status" value="1"/>
</dbReference>
<evidence type="ECO:0000256" key="5">
    <source>
        <dbReference type="ARBA" id="ARBA00011382"/>
    </source>
</evidence>
<reference evidence="20 21" key="1">
    <citation type="submission" date="2012-02" db="EMBL/GenBank/DDBJ databases">
        <title>Whole genome shotgun sequence of Mobilicoccus pelagius NBRC 104925.</title>
        <authorList>
            <person name="Yoshida Y."/>
            <person name="Hosoyama A."/>
            <person name="Tsuchikane K."/>
            <person name="Katsumata H."/>
            <person name="Yamazaki S."/>
            <person name="Fujita N."/>
        </authorList>
    </citation>
    <scope>NUCLEOTIDE SEQUENCE [LARGE SCALE GENOMIC DNA]</scope>
    <source>
        <strain evidence="20 21">NBRC 104925</strain>
    </source>
</reference>
<dbReference type="PANTHER" id="PTHR32308">
    <property type="entry name" value="LYASE BETA SUBUNIT, PUTATIVE (AFU_ORTHOLOGUE AFUA_4G13030)-RELATED"/>
    <property type="match status" value="1"/>
</dbReference>
<comment type="catalytic activity">
    <reaction evidence="16">
        <text>(3S)-citryl-CoA = oxaloacetate + acetyl-CoA</text>
        <dbReference type="Rhea" id="RHEA:20812"/>
        <dbReference type="ChEBI" id="CHEBI:16452"/>
        <dbReference type="ChEBI" id="CHEBI:57288"/>
        <dbReference type="ChEBI" id="CHEBI:57321"/>
        <dbReference type="EC" id="4.1.3.34"/>
    </reaction>
</comment>
<feature type="binding site" evidence="17">
    <location>
        <position position="94"/>
    </location>
    <ligand>
        <name>substrate</name>
    </ligand>
</feature>
<dbReference type="eggNOG" id="COG2301">
    <property type="taxonomic scope" value="Bacteria"/>
</dbReference>
<feature type="binding site" evidence="17">
    <location>
        <position position="157"/>
    </location>
    <ligand>
        <name>substrate</name>
    </ligand>
</feature>
<evidence type="ECO:0000256" key="17">
    <source>
        <dbReference type="PIRSR" id="PIRSR015582-1"/>
    </source>
</evidence>
<dbReference type="RefSeq" id="WP_009481994.1">
    <property type="nucleotide sequence ID" value="NZ_BAFE01000043.1"/>
</dbReference>
<evidence type="ECO:0000256" key="1">
    <source>
        <dbReference type="ARBA" id="ARBA00001946"/>
    </source>
</evidence>
<gene>
    <name evidence="20" type="primary">citE</name>
    <name evidence="20" type="ORF">MOPEL_060_00120</name>
</gene>
<dbReference type="GO" id="GO:0008816">
    <property type="term" value="F:citryl-CoA lyase activity"/>
    <property type="evidence" value="ECO:0007669"/>
    <property type="project" value="UniProtKB-EC"/>
</dbReference>
<evidence type="ECO:0000256" key="12">
    <source>
        <dbReference type="ARBA" id="ARBA00023239"/>
    </source>
</evidence>
<feature type="domain" description="HpcH/HpaI aldolase/citrate lyase" evidence="19">
    <location>
        <begin position="33"/>
        <end position="251"/>
    </location>
</feature>
<evidence type="ECO:0000256" key="14">
    <source>
        <dbReference type="ARBA" id="ARBA00032495"/>
    </source>
</evidence>
<dbReference type="EC" id="4.1.3.34" evidence="6"/>
<keyword evidence="21" id="KW-1185">Reference proteome</keyword>
<evidence type="ECO:0000256" key="3">
    <source>
        <dbReference type="ARBA" id="ARBA00004496"/>
    </source>
</evidence>